<keyword evidence="7" id="KW-0493">Microtubule</keyword>
<dbReference type="GO" id="GO:0007059">
    <property type="term" value="P:chromosome segregation"/>
    <property type="evidence" value="ECO:0007669"/>
    <property type="project" value="InterPro"/>
</dbReference>
<keyword evidence="10" id="KW-0206">Cytoskeleton</keyword>
<evidence type="ECO:0000256" key="10">
    <source>
        <dbReference type="ARBA" id="ARBA00023212"/>
    </source>
</evidence>
<keyword evidence="12" id="KW-0137">Centromere</keyword>
<evidence type="ECO:0000256" key="3">
    <source>
        <dbReference type="ARBA" id="ARBA00010684"/>
    </source>
</evidence>
<dbReference type="InterPro" id="IPR026762">
    <property type="entry name" value="Ska2"/>
</dbReference>
<evidence type="ECO:0000256" key="8">
    <source>
        <dbReference type="ARBA" id="ARBA00022776"/>
    </source>
</evidence>
<dbReference type="GO" id="GO:0051301">
    <property type="term" value="P:cell division"/>
    <property type="evidence" value="ECO:0007669"/>
    <property type="project" value="UniProtKB-KW"/>
</dbReference>
<keyword evidence="9" id="KW-0995">Kinetochore</keyword>
<keyword evidence="5" id="KW-0963">Cytoplasm</keyword>
<dbReference type="GO" id="GO:0005876">
    <property type="term" value="C:spindle microtubule"/>
    <property type="evidence" value="ECO:0007669"/>
    <property type="project" value="InterPro"/>
</dbReference>
<dbReference type="PANTHER" id="PTHR32017">
    <property type="entry name" value="SPINDLE AND KINETOCHORE-ASSOCIATED PROTEIN 2"/>
    <property type="match status" value="1"/>
</dbReference>
<dbReference type="GO" id="GO:0000940">
    <property type="term" value="C:outer kinetochore"/>
    <property type="evidence" value="ECO:0007669"/>
    <property type="project" value="InterPro"/>
</dbReference>
<dbReference type="Ensembl" id="ENSNVIT00000024063.1">
    <property type="protein sequence ID" value="ENSNVIP00000020659.1"/>
    <property type="gene ID" value="ENSNVIG00000016187.1"/>
</dbReference>
<keyword evidence="16" id="KW-1185">Reference proteome</keyword>
<dbReference type="GeneTree" id="ENSGT00940000175746"/>
<sequence length="63" mass="7406">MEAEINKMELMFQKADSDLDYIQYRLEYEIKTNHPDSTDLGLSPWTKEEKTVAEQLKSHTSDL</sequence>
<comment type="subcellular location">
    <subcellularLocation>
        <location evidence="2">Chromosome</location>
        <location evidence="2">Centromere</location>
        <location evidence="2">Kinetochore</location>
    </subcellularLocation>
    <subcellularLocation>
        <location evidence="1">Cytoplasm</location>
        <location evidence="1">Cytoskeleton</location>
        <location evidence="1">Spindle</location>
    </subcellularLocation>
</comment>
<organism evidence="15 16">
    <name type="scientific">Neovison vison</name>
    <name type="common">American mink</name>
    <name type="synonym">Mustela vison</name>
    <dbReference type="NCBI Taxonomy" id="452646"/>
    <lineage>
        <taxon>Eukaryota</taxon>
        <taxon>Metazoa</taxon>
        <taxon>Chordata</taxon>
        <taxon>Craniata</taxon>
        <taxon>Vertebrata</taxon>
        <taxon>Euteleostomi</taxon>
        <taxon>Mammalia</taxon>
        <taxon>Eutheria</taxon>
        <taxon>Laurasiatheria</taxon>
        <taxon>Carnivora</taxon>
        <taxon>Caniformia</taxon>
        <taxon>Musteloidea</taxon>
        <taxon>Mustelidae</taxon>
        <taxon>Mustelinae</taxon>
        <taxon>Neogale</taxon>
    </lineage>
</organism>
<feature type="domain" description="Ska2 N-terminal" evidence="14">
    <location>
        <begin position="2"/>
        <end position="37"/>
    </location>
</feature>
<keyword evidence="6" id="KW-0132">Cell division</keyword>
<evidence type="ECO:0000256" key="13">
    <source>
        <dbReference type="ARBA" id="ARBA00029651"/>
    </source>
</evidence>
<dbReference type="PANTHER" id="PTHR32017:SF3">
    <property type="entry name" value="SPINDLE AND KINETOCHORE-ASSOCIATED PROTEIN 2"/>
    <property type="match status" value="1"/>
</dbReference>
<keyword evidence="11" id="KW-0131">Cell cycle</keyword>
<proteinExistence type="inferred from homology"/>
<evidence type="ECO:0000259" key="14">
    <source>
        <dbReference type="Pfam" id="PF16740"/>
    </source>
</evidence>
<accession>A0A8C7BG77</accession>
<evidence type="ECO:0000256" key="11">
    <source>
        <dbReference type="ARBA" id="ARBA00023306"/>
    </source>
</evidence>
<dbReference type="Pfam" id="PF16740">
    <property type="entry name" value="SKA2"/>
    <property type="match status" value="1"/>
</dbReference>
<evidence type="ECO:0000256" key="9">
    <source>
        <dbReference type="ARBA" id="ARBA00022838"/>
    </source>
</evidence>
<keyword evidence="8" id="KW-0498">Mitosis</keyword>
<dbReference type="GO" id="GO:0000278">
    <property type="term" value="P:mitotic cell cycle"/>
    <property type="evidence" value="ECO:0007669"/>
    <property type="project" value="TreeGrafter"/>
</dbReference>
<dbReference type="AlphaFoldDB" id="A0A8C7BG77"/>
<reference evidence="15" key="2">
    <citation type="submission" date="2025-09" db="UniProtKB">
        <authorList>
            <consortium name="Ensembl"/>
        </authorList>
    </citation>
    <scope>IDENTIFICATION</scope>
</reference>
<dbReference type="Proteomes" id="UP000694425">
    <property type="component" value="Unplaced"/>
</dbReference>
<comment type="similarity">
    <text evidence="3">Belongs to the SKA2 family.</text>
</comment>
<dbReference type="Gene3D" id="6.10.250.1380">
    <property type="match status" value="1"/>
</dbReference>
<name>A0A8C7BG77_NEOVI</name>
<evidence type="ECO:0000256" key="6">
    <source>
        <dbReference type="ARBA" id="ARBA00022618"/>
    </source>
</evidence>
<evidence type="ECO:0000256" key="1">
    <source>
        <dbReference type="ARBA" id="ARBA00004186"/>
    </source>
</evidence>
<evidence type="ECO:0000256" key="7">
    <source>
        <dbReference type="ARBA" id="ARBA00022701"/>
    </source>
</evidence>
<evidence type="ECO:0000313" key="16">
    <source>
        <dbReference type="Proteomes" id="UP000694425"/>
    </source>
</evidence>
<evidence type="ECO:0000256" key="12">
    <source>
        <dbReference type="ARBA" id="ARBA00023328"/>
    </source>
</evidence>
<protein>
    <recommendedName>
        <fullName evidence="13">Protein FAM33A</fullName>
    </recommendedName>
</protein>
<dbReference type="InterPro" id="IPR042091">
    <property type="entry name" value="Ska2_N"/>
</dbReference>
<evidence type="ECO:0000256" key="2">
    <source>
        <dbReference type="ARBA" id="ARBA00004629"/>
    </source>
</evidence>
<keyword evidence="4" id="KW-0158">Chromosome</keyword>
<dbReference type="GO" id="GO:0008017">
    <property type="term" value="F:microtubule binding"/>
    <property type="evidence" value="ECO:0007669"/>
    <property type="project" value="InterPro"/>
</dbReference>
<evidence type="ECO:0000313" key="15">
    <source>
        <dbReference type="Ensembl" id="ENSNVIP00000020659.1"/>
    </source>
</evidence>
<evidence type="ECO:0000256" key="4">
    <source>
        <dbReference type="ARBA" id="ARBA00022454"/>
    </source>
</evidence>
<reference evidence="15" key="1">
    <citation type="submission" date="2025-08" db="UniProtKB">
        <authorList>
            <consortium name="Ensembl"/>
        </authorList>
    </citation>
    <scope>IDENTIFICATION</scope>
</reference>
<evidence type="ECO:0000256" key="5">
    <source>
        <dbReference type="ARBA" id="ARBA00022490"/>
    </source>
</evidence>